<keyword evidence="6" id="KW-0175">Coiled coil</keyword>
<keyword evidence="3 8" id="KW-0732">Signal</keyword>
<evidence type="ECO:0000256" key="1">
    <source>
        <dbReference type="ARBA" id="ARBA00007074"/>
    </source>
</evidence>
<dbReference type="eggNOG" id="COG3883">
    <property type="taxonomic scope" value="Bacteria"/>
</dbReference>
<dbReference type="Proteomes" id="UP000006069">
    <property type="component" value="Unassembled WGS sequence"/>
</dbReference>
<dbReference type="HOGENOM" id="CLU_034085_0_2_11"/>
<evidence type="ECO:0000256" key="3">
    <source>
        <dbReference type="ARBA" id="ARBA00022729"/>
    </source>
</evidence>
<organism evidence="10 11">
    <name type="scientific">Slackia piriformis YIT 12062</name>
    <dbReference type="NCBI Taxonomy" id="742818"/>
    <lineage>
        <taxon>Bacteria</taxon>
        <taxon>Bacillati</taxon>
        <taxon>Actinomycetota</taxon>
        <taxon>Coriobacteriia</taxon>
        <taxon>Eggerthellales</taxon>
        <taxon>Eggerthellaceae</taxon>
        <taxon>Slackia</taxon>
    </lineage>
</organism>
<dbReference type="eggNOG" id="COG0791">
    <property type="taxonomic scope" value="Bacteria"/>
</dbReference>
<dbReference type="InterPro" id="IPR038765">
    <property type="entry name" value="Papain-like_cys_pep_sf"/>
</dbReference>
<dbReference type="PATRIC" id="fig|742818.3.peg.135"/>
<keyword evidence="11" id="KW-1185">Reference proteome</keyword>
<evidence type="ECO:0000256" key="2">
    <source>
        <dbReference type="ARBA" id="ARBA00022670"/>
    </source>
</evidence>
<dbReference type="AlphaFoldDB" id="K0YLS3"/>
<name>K0YLS3_9ACTN</name>
<dbReference type="RefSeq" id="WP_009138363.1">
    <property type="nucleotide sequence ID" value="NZ_JH815198.1"/>
</dbReference>
<dbReference type="Pfam" id="PF24568">
    <property type="entry name" value="CC_PcsB"/>
    <property type="match status" value="1"/>
</dbReference>
<dbReference type="PROSITE" id="PS51318">
    <property type="entry name" value="TAT"/>
    <property type="match status" value="1"/>
</dbReference>
<evidence type="ECO:0000256" key="5">
    <source>
        <dbReference type="ARBA" id="ARBA00022807"/>
    </source>
</evidence>
<dbReference type="Pfam" id="PF00877">
    <property type="entry name" value="NLPC_P60"/>
    <property type="match status" value="1"/>
</dbReference>
<comment type="similarity">
    <text evidence="1">Belongs to the peptidase C40 family.</text>
</comment>
<evidence type="ECO:0000313" key="10">
    <source>
        <dbReference type="EMBL" id="EJZ84522.1"/>
    </source>
</evidence>
<dbReference type="InterPro" id="IPR000064">
    <property type="entry name" value="NLP_P60_dom"/>
</dbReference>
<evidence type="ECO:0000313" key="11">
    <source>
        <dbReference type="Proteomes" id="UP000006069"/>
    </source>
</evidence>
<feature type="coiled-coil region" evidence="6">
    <location>
        <begin position="44"/>
        <end position="99"/>
    </location>
</feature>
<accession>K0YLS3</accession>
<dbReference type="PANTHER" id="PTHR47359">
    <property type="entry name" value="PEPTIDOGLYCAN DL-ENDOPEPTIDASE CWLO"/>
    <property type="match status" value="1"/>
</dbReference>
<evidence type="ECO:0000256" key="7">
    <source>
        <dbReference type="SAM" id="MobiDB-lite"/>
    </source>
</evidence>
<protein>
    <recommendedName>
        <fullName evidence="9">NlpC/P60 domain-containing protein</fullName>
    </recommendedName>
</protein>
<comment type="caution">
    <text evidence="10">The sequence shown here is derived from an EMBL/GenBank/DDBJ whole genome shotgun (WGS) entry which is preliminary data.</text>
</comment>
<dbReference type="InterPro" id="IPR006311">
    <property type="entry name" value="TAT_signal"/>
</dbReference>
<feature type="region of interest" description="Disordered" evidence="7">
    <location>
        <begin position="217"/>
        <end position="312"/>
    </location>
</feature>
<sequence>MAEQNMHLTRRAFVGGAAAFGVVSLGVPSVAFADPTSADKQAEADAVRVKLDDMQSKLSKASDDYYTALEEHDVATQKMDEAQTKIDENNVRIAELQERLGGRARSMYRNGQTTFLDILVGSASFDDFLKNWDSLETLNDNDAKLVSETKTLREDNEAQKAEYSAQADTAKQKMDEASAIKTEAEALVVQYQAEVDSLDAEVAALVEQERQAAAEAAAAAQAASFKEEERTQESSENTDDNSGGSTGGSTGGGNSGGGSTGGGNSGGGIPGGGSTGGGPGGGGTTGGGNSGGGSTGGGSTSGGTGSGTPNTAALGVAQTQLGVPYVWGGSTPGVGLDCSGLTSYCYSATGYSIGRTTGAQYSSARYVLSLSEAQPGDVLYTGGHVGICASAGGGSYIHAPQPGEVVCYSSWRQFYCALRW</sequence>
<dbReference type="PANTHER" id="PTHR47359:SF3">
    <property type="entry name" value="NLP_P60 DOMAIN-CONTAINING PROTEIN-RELATED"/>
    <property type="match status" value="1"/>
</dbReference>
<feature type="coiled-coil region" evidence="6">
    <location>
        <begin position="153"/>
        <end position="215"/>
    </location>
</feature>
<dbReference type="InParanoid" id="K0YLS3"/>
<dbReference type="Gene3D" id="6.10.250.3150">
    <property type="match status" value="1"/>
</dbReference>
<feature type="chain" id="PRO_5003841625" description="NlpC/P60 domain-containing protein" evidence="8">
    <location>
        <begin position="34"/>
        <end position="420"/>
    </location>
</feature>
<proteinExistence type="inferred from homology"/>
<reference evidence="10 11" key="1">
    <citation type="submission" date="2012-08" db="EMBL/GenBank/DDBJ databases">
        <title>The Genome Sequence of Slackia piriformis YIT 12062.</title>
        <authorList>
            <consortium name="The Broad Institute Genome Sequencing Platform"/>
            <person name="Earl A."/>
            <person name="Ward D."/>
            <person name="Feldgarden M."/>
            <person name="Gevers D."/>
            <person name="Morotomi M."/>
            <person name="Walker B."/>
            <person name="Young S.K."/>
            <person name="Zeng Q."/>
            <person name="Gargeya S."/>
            <person name="Fitzgerald M."/>
            <person name="Haas B."/>
            <person name="Abouelleil A."/>
            <person name="Alvarado L."/>
            <person name="Arachchi H.M."/>
            <person name="Berlin A.M."/>
            <person name="Chapman S.B."/>
            <person name="Goldberg J."/>
            <person name="Griggs A."/>
            <person name="Gujja S."/>
            <person name="Hansen M."/>
            <person name="Howarth C."/>
            <person name="Imamovic A."/>
            <person name="Larimer J."/>
            <person name="McCowen C."/>
            <person name="Montmayeur A."/>
            <person name="Murphy C."/>
            <person name="Neiman D."/>
            <person name="Pearson M."/>
            <person name="Priest M."/>
            <person name="Roberts A."/>
            <person name="Saif S."/>
            <person name="Shea T."/>
            <person name="Sisk P."/>
            <person name="Sykes S."/>
            <person name="Wortman J."/>
            <person name="Nusbaum C."/>
            <person name="Birren B."/>
        </authorList>
    </citation>
    <scope>NUCLEOTIDE SEQUENCE [LARGE SCALE GENOMIC DNA]</scope>
    <source>
        <strain evidence="10 11">YIT 12062</strain>
    </source>
</reference>
<evidence type="ECO:0000256" key="8">
    <source>
        <dbReference type="SAM" id="SignalP"/>
    </source>
</evidence>
<dbReference type="InterPro" id="IPR051794">
    <property type="entry name" value="PG_Endopeptidase_C40"/>
</dbReference>
<evidence type="ECO:0000256" key="6">
    <source>
        <dbReference type="SAM" id="Coils"/>
    </source>
</evidence>
<dbReference type="Gene3D" id="3.90.1720.10">
    <property type="entry name" value="endopeptidase domain like (from Nostoc punctiforme)"/>
    <property type="match status" value="1"/>
</dbReference>
<evidence type="ECO:0000259" key="9">
    <source>
        <dbReference type="PROSITE" id="PS51935"/>
    </source>
</evidence>
<keyword evidence="4" id="KW-0378">Hydrolase</keyword>
<dbReference type="PROSITE" id="PS51935">
    <property type="entry name" value="NLPC_P60"/>
    <property type="match status" value="1"/>
</dbReference>
<dbReference type="GO" id="GO:0006508">
    <property type="term" value="P:proteolysis"/>
    <property type="evidence" value="ECO:0007669"/>
    <property type="project" value="UniProtKB-KW"/>
</dbReference>
<dbReference type="EMBL" id="ADMD01000001">
    <property type="protein sequence ID" value="EJZ84522.1"/>
    <property type="molecule type" value="Genomic_DNA"/>
</dbReference>
<dbReference type="GO" id="GO:0008234">
    <property type="term" value="F:cysteine-type peptidase activity"/>
    <property type="evidence" value="ECO:0007669"/>
    <property type="project" value="UniProtKB-KW"/>
</dbReference>
<dbReference type="InterPro" id="IPR057309">
    <property type="entry name" value="PcsB_CC"/>
</dbReference>
<keyword evidence="2" id="KW-0645">Protease</keyword>
<dbReference type="SUPFAM" id="SSF54001">
    <property type="entry name" value="Cysteine proteinases"/>
    <property type="match status" value="1"/>
</dbReference>
<keyword evidence="5" id="KW-0788">Thiol protease</keyword>
<gene>
    <name evidence="10" type="ORF">HMPREF9451_00124</name>
</gene>
<evidence type="ECO:0000256" key="4">
    <source>
        <dbReference type="ARBA" id="ARBA00022801"/>
    </source>
</evidence>
<feature type="domain" description="NlpC/P60" evidence="9">
    <location>
        <begin position="307"/>
        <end position="420"/>
    </location>
</feature>
<dbReference type="OrthoDB" id="5244330at2"/>
<feature type="signal peptide" evidence="8">
    <location>
        <begin position="1"/>
        <end position="33"/>
    </location>
</feature>
<feature type="compositionally biased region" description="Gly residues" evidence="7">
    <location>
        <begin position="244"/>
        <end position="306"/>
    </location>
</feature>